<organism evidence="2 3">
    <name type="scientific">Swaminathania salitolerans</name>
    <dbReference type="NCBI Taxonomy" id="182838"/>
    <lineage>
        <taxon>Bacteria</taxon>
        <taxon>Pseudomonadati</taxon>
        <taxon>Pseudomonadota</taxon>
        <taxon>Alphaproteobacteria</taxon>
        <taxon>Acetobacterales</taxon>
        <taxon>Acetobacteraceae</taxon>
        <taxon>Swaminathania</taxon>
    </lineage>
</organism>
<feature type="transmembrane region" description="Helical" evidence="1">
    <location>
        <begin position="126"/>
        <end position="147"/>
    </location>
</feature>
<evidence type="ECO:0000256" key="1">
    <source>
        <dbReference type="SAM" id="Phobius"/>
    </source>
</evidence>
<feature type="transmembrane region" description="Helical" evidence="1">
    <location>
        <begin position="35"/>
        <end position="57"/>
    </location>
</feature>
<dbReference type="RefSeq" id="WP_147094286.1">
    <property type="nucleotide sequence ID" value="NZ_BJVC01000006.1"/>
</dbReference>
<keyword evidence="1" id="KW-0472">Membrane</keyword>
<dbReference type="AlphaFoldDB" id="A0A511BSG0"/>
<keyword evidence="1" id="KW-1133">Transmembrane helix</keyword>
<evidence type="ECO:0000313" key="3">
    <source>
        <dbReference type="Proteomes" id="UP000321405"/>
    </source>
</evidence>
<comment type="caution">
    <text evidence="2">The sequence shown here is derived from an EMBL/GenBank/DDBJ whole genome shotgun (WGS) entry which is preliminary data.</text>
</comment>
<dbReference type="OrthoDB" id="7278229at2"/>
<name>A0A511BSG0_9PROT</name>
<dbReference type="EMBL" id="BJVC01000006">
    <property type="protein sequence ID" value="GEL03230.1"/>
    <property type="molecule type" value="Genomic_DNA"/>
</dbReference>
<evidence type="ECO:0000313" key="2">
    <source>
        <dbReference type="EMBL" id="GEL03230.1"/>
    </source>
</evidence>
<gene>
    <name evidence="2" type="ORF">SSA02_23930</name>
</gene>
<proteinExistence type="predicted"/>
<feature type="transmembrane region" description="Helical" evidence="1">
    <location>
        <begin position="69"/>
        <end position="89"/>
    </location>
</feature>
<keyword evidence="3" id="KW-1185">Reference proteome</keyword>
<sequence length="179" mass="19812">MSFVDRVNQADAWLLDSVFQPVADRLPEKLPALELGMSFQLGAILFYFASVALMIVMGHLSLGDSVFNLLVWLVGVAFFIGITRMRALVQPGRPNPLRPMLAGMRPLSIPFLLFAAWQSATTTSPLVLSAWFMTMSDLVFVLGLYLISCQPRPPMRRTSRSRAERGRTVLTPIAGGLEN</sequence>
<keyword evidence="1" id="KW-0812">Transmembrane</keyword>
<protein>
    <submittedName>
        <fullName evidence="2">Uncharacterized protein</fullName>
    </submittedName>
</protein>
<dbReference type="Proteomes" id="UP000321405">
    <property type="component" value="Unassembled WGS sequence"/>
</dbReference>
<reference evidence="2 3" key="1">
    <citation type="submission" date="2019-07" db="EMBL/GenBank/DDBJ databases">
        <title>Whole genome shotgun sequence of Swaminathania salitolerans NBRC 104436.</title>
        <authorList>
            <person name="Hosoyama A."/>
            <person name="Uohara A."/>
            <person name="Ohji S."/>
            <person name="Ichikawa N."/>
        </authorList>
    </citation>
    <scope>NUCLEOTIDE SEQUENCE [LARGE SCALE GENOMIC DNA]</scope>
    <source>
        <strain evidence="2 3">NBRC 104436</strain>
    </source>
</reference>
<accession>A0A511BSG0</accession>